<dbReference type="Proteomes" id="UP001501009">
    <property type="component" value="Unassembled WGS sequence"/>
</dbReference>
<evidence type="ECO:0000256" key="1">
    <source>
        <dbReference type="SAM" id="MobiDB-lite"/>
    </source>
</evidence>
<keyword evidence="3" id="KW-1185">Reference proteome</keyword>
<organism evidence="2 3">
    <name type="scientific">Streptomyces coacervatus</name>
    <dbReference type="NCBI Taxonomy" id="647381"/>
    <lineage>
        <taxon>Bacteria</taxon>
        <taxon>Bacillati</taxon>
        <taxon>Actinomycetota</taxon>
        <taxon>Actinomycetes</taxon>
        <taxon>Kitasatosporales</taxon>
        <taxon>Streptomycetaceae</taxon>
        <taxon>Streptomyces</taxon>
    </lineage>
</organism>
<sequence length="59" mass="7020">MAQTLPEKYPPEGKALGHGPDYESAPRVTYSTETPQVRKLWWRIRSVVRWPQRARRQTR</sequence>
<evidence type="ECO:0000313" key="2">
    <source>
        <dbReference type="EMBL" id="GAA3800047.1"/>
    </source>
</evidence>
<proteinExistence type="predicted"/>
<accession>A0ABP7HQH4</accession>
<comment type="caution">
    <text evidence="2">The sequence shown here is derived from an EMBL/GenBank/DDBJ whole genome shotgun (WGS) entry which is preliminary data.</text>
</comment>
<evidence type="ECO:0000313" key="3">
    <source>
        <dbReference type="Proteomes" id="UP001501009"/>
    </source>
</evidence>
<gene>
    <name evidence="2" type="ORF">GCM10022403_037830</name>
</gene>
<feature type="region of interest" description="Disordered" evidence="1">
    <location>
        <begin position="1"/>
        <end position="33"/>
    </location>
</feature>
<reference evidence="3" key="1">
    <citation type="journal article" date="2019" name="Int. J. Syst. Evol. Microbiol.">
        <title>The Global Catalogue of Microorganisms (GCM) 10K type strain sequencing project: providing services to taxonomists for standard genome sequencing and annotation.</title>
        <authorList>
            <consortium name="The Broad Institute Genomics Platform"/>
            <consortium name="The Broad Institute Genome Sequencing Center for Infectious Disease"/>
            <person name="Wu L."/>
            <person name="Ma J."/>
        </authorList>
    </citation>
    <scope>NUCLEOTIDE SEQUENCE [LARGE SCALE GENOMIC DNA]</scope>
    <source>
        <strain evidence="3">JCM 17138</strain>
    </source>
</reference>
<protein>
    <submittedName>
        <fullName evidence="2">Uncharacterized protein</fullName>
    </submittedName>
</protein>
<dbReference type="RefSeq" id="WP_275778189.1">
    <property type="nucleotide sequence ID" value="NZ_BAABDE010000017.1"/>
</dbReference>
<name>A0ABP7HQH4_9ACTN</name>
<dbReference type="EMBL" id="BAABDE010000017">
    <property type="protein sequence ID" value="GAA3800047.1"/>
    <property type="molecule type" value="Genomic_DNA"/>
</dbReference>